<dbReference type="RefSeq" id="WP_051877877.1">
    <property type="nucleotide sequence ID" value="NZ_CP017479.1"/>
</dbReference>
<dbReference type="InterPro" id="IPR011330">
    <property type="entry name" value="Glyco_hydro/deAcase_b/a-brl"/>
</dbReference>
<dbReference type="GO" id="GO:0004559">
    <property type="term" value="F:alpha-mannosidase activity"/>
    <property type="evidence" value="ECO:0007669"/>
    <property type="project" value="InterPro"/>
</dbReference>
<evidence type="ECO:0000313" key="4">
    <source>
        <dbReference type="Proteomes" id="UP000175968"/>
    </source>
</evidence>
<dbReference type="GO" id="GO:0009313">
    <property type="term" value="P:oligosaccharide catabolic process"/>
    <property type="evidence" value="ECO:0007669"/>
    <property type="project" value="TreeGrafter"/>
</dbReference>
<dbReference type="InterPro" id="IPR013780">
    <property type="entry name" value="Glyco_hydro_b"/>
</dbReference>
<gene>
    <name evidence="3" type="ORF">EM308_12705</name>
</gene>
<name>A0AAC9I6M9_9FLAO</name>
<dbReference type="Gene3D" id="3.20.110.10">
    <property type="entry name" value="Glycoside hydrolase 38, N terminal domain"/>
    <property type="match status" value="1"/>
</dbReference>
<reference evidence="3 4" key="1">
    <citation type="submission" date="2016-10" db="EMBL/GenBank/DDBJ databases">
        <title>Flavobacterium gilvum sp. nov., isolated from stream water.</title>
        <authorList>
            <person name="Shin S.-K."/>
            <person name="Cho Y.-J."/>
            <person name="Yi H."/>
        </authorList>
    </citation>
    <scope>NUCLEOTIDE SEQUENCE [LARGE SCALE GENOMIC DNA]</scope>
    <source>
        <strain evidence="3 4">EM1308</strain>
    </source>
</reference>
<organism evidence="3 4">
    <name type="scientific">Flavobacterium gilvum</name>
    <dbReference type="NCBI Taxonomy" id="1492737"/>
    <lineage>
        <taxon>Bacteria</taxon>
        <taxon>Pseudomonadati</taxon>
        <taxon>Bacteroidota</taxon>
        <taxon>Flavobacteriia</taxon>
        <taxon>Flavobacteriales</taxon>
        <taxon>Flavobacteriaceae</taxon>
        <taxon>Flavobacterium</taxon>
    </lineage>
</organism>
<dbReference type="Gene3D" id="2.60.40.1180">
    <property type="entry name" value="Golgi alpha-mannosidase II"/>
    <property type="match status" value="1"/>
</dbReference>
<proteinExistence type="predicted"/>
<dbReference type="InterPro" id="IPR027291">
    <property type="entry name" value="Glyco_hydro_38_N_sf"/>
</dbReference>
<dbReference type="Proteomes" id="UP000175968">
    <property type="component" value="Chromosome"/>
</dbReference>
<dbReference type="InterPro" id="IPR011682">
    <property type="entry name" value="Glyco_hydro_38_C"/>
</dbReference>
<keyword evidence="4" id="KW-1185">Reference proteome</keyword>
<dbReference type="InterPro" id="IPR000602">
    <property type="entry name" value="Glyco_hydro_38_N"/>
</dbReference>
<dbReference type="Gene3D" id="2.70.98.30">
    <property type="entry name" value="Golgi alpha-mannosidase II, domain 4"/>
    <property type="match status" value="1"/>
</dbReference>
<dbReference type="PANTHER" id="PTHR46017">
    <property type="entry name" value="ALPHA-MANNOSIDASE 2C1"/>
    <property type="match status" value="1"/>
</dbReference>
<evidence type="ECO:0000259" key="2">
    <source>
        <dbReference type="Pfam" id="PF07748"/>
    </source>
</evidence>
<dbReference type="Pfam" id="PF01074">
    <property type="entry name" value="Glyco_hydro_38N"/>
    <property type="match status" value="1"/>
</dbReference>
<evidence type="ECO:0000259" key="1">
    <source>
        <dbReference type="Pfam" id="PF01074"/>
    </source>
</evidence>
<dbReference type="PANTHER" id="PTHR46017:SF1">
    <property type="entry name" value="ALPHA-MANNOSIDASE 2C1"/>
    <property type="match status" value="1"/>
</dbReference>
<evidence type="ECO:0000313" key="3">
    <source>
        <dbReference type="EMBL" id="AOW10296.1"/>
    </source>
</evidence>
<dbReference type="EMBL" id="CP017479">
    <property type="protein sequence ID" value="AOW10296.1"/>
    <property type="molecule type" value="Genomic_DNA"/>
</dbReference>
<feature type="domain" description="Glycoside hydrolase family 38 N-terminal" evidence="1">
    <location>
        <begin position="33"/>
        <end position="256"/>
    </location>
</feature>
<dbReference type="KEGG" id="fgl:EM308_12705"/>
<protein>
    <recommendedName>
        <fullName evidence="5">Glycoside hydrolase family 38 N-terminal domain-containing protein</fullName>
    </recommendedName>
</protein>
<evidence type="ECO:0008006" key="5">
    <source>
        <dbReference type="Google" id="ProtNLM"/>
    </source>
</evidence>
<dbReference type="InterPro" id="IPR011013">
    <property type="entry name" value="Gal_mutarotase_sf_dom"/>
</dbReference>
<dbReference type="Pfam" id="PF07748">
    <property type="entry name" value="Glyco_hydro_38C"/>
    <property type="match status" value="1"/>
</dbReference>
<dbReference type="SUPFAM" id="SSF74650">
    <property type="entry name" value="Galactose mutarotase-like"/>
    <property type="match status" value="1"/>
</dbReference>
<dbReference type="SUPFAM" id="SSF88713">
    <property type="entry name" value="Glycoside hydrolase/deacetylase"/>
    <property type="match status" value="1"/>
</dbReference>
<accession>A0AAC9I6M9</accession>
<dbReference type="AlphaFoldDB" id="A0AAC9I6M9"/>
<dbReference type="GO" id="GO:0030246">
    <property type="term" value="F:carbohydrate binding"/>
    <property type="evidence" value="ECO:0007669"/>
    <property type="project" value="InterPro"/>
</dbReference>
<dbReference type="GO" id="GO:0006013">
    <property type="term" value="P:mannose metabolic process"/>
    <property type="evidence" value="ECO:0007669"/>
    <property type="project" value="InterPro"/>
</dbReference>
<sequence length="888" mass="99648">MKKTILFLTLSLLPFLGNSQKKSKSDTPKVNEVIVVFKTHFDIGYTDWSDNVRYNYANSMVTSALNTIEQSKNLPKDQQFKWTVSGWPMKEMLLKSKPEVKIRIEKAITDGNLFVHALPFSMETEAADLEPLVQSLGYASKIHRDLGLPLAIDAKMSDVPSHSWIMPTLLSNAGVKFLHIGCNPASMSPKVPLLFWWEGPDKSKLMTFYFGEYYGTSPAPPKDWPHKTWLAIIQTNDNSGAQSYEEFQKEVKNIEKLNPGAKVRVGSLADFYNTIIKENPKLETIKGDMPDTWIHGYMSMPREMKSSRALSKSSLNLEAFSTLASIWGQKEEEPINKIVNESLEGIHLFDEHTFGLAMSHGHSGYWAYGNEFEKLRAKGDYDAIEYSWKEKGNHINGSEKLILPTFSRELKRLAASVKADGNRIVVYNPLPWERSDMVTVQTASDFKKSLKNVVTGEIIPIIKNKNILQFQANAIPAMGYSTFIATDEEAPLQKSSLSFDSEKGIMENSFFKITFDKQNGTIKSLIDKKSNKEMVNANSEYKFGQYSNERFAKTQTDKYAKDYIKAGWNWAYSELGRINLDDASYKKASGKNAEIEFSKDGLSVSAMMHFKGDADLNHNYTMVFTLFENKPVVEVIWSINGKPAEAWPEGGWISFPFNIENAQFKLGRLGGVIDPAKDIVKGSNLDYGFINTGIGVLDKNNQGFGVTSPDVPGVSLDRPGLWKYSTDFVPQKGNVFFNLYNNQWSTNFTEWVEGSWTAKFYLWSIDSYTDGNSIVVPSEEIRNPLMVSYAGGAAGKLEASAKGISVSEKGVLVTFFGKNRDGEGDLIRLWEQNGKDTDCLVTLPEGSPYKTAQFCDLRGEEKGEILTISNNSVKVKLKVNKPISLILK</sequence>
<feature type="domain" description="Glycosyl hydrolase family 38 C-terminal" evidence="2">
    <location>
        <begin position="506"/>
        <end position="639"/>
    </location>
</feature>